<proteinExistence type="predicted"/>
<keyword evidence="3" id="KW-1185">Reference proteome</keyword>
<sequence length="229" mass="25493">MAFQPVVDLPRRVVYAHEALVRGPEGQGAYSILSQVGPDNRYAFDQACRVKAIELAARLQMSSKLSINFLPNAVYRAEACIRLTLATAEQHGFPVENIIFELTEDERSKDLVHLESIFTEYRRRGFITAIDDFGAGFAGFEFLAAFQPDVIKLDMSLVRGIDGNRVKRSIVAAMVGLCSELKIRTVAEGVETREELRVLTDLGLEFFQGYLFARPGLECLPEVDWSAAG</sequence>
<evidence type="ECO:0000313" key="2">
    <source>
        <dbReference type="EMBL" id="QHJ01473.1"/>
    </source>
</evidence>
<dbReference type="PROSITE" id="PS50883">
    <property type="entry name" value="EAL"/>
    <property type="match status" value="1"/>
</dbReference>
<dbReference type="AlphaFoldDB" id="A0A857JEV7"/>
<organism evidence="2 3">
    <name type="scientific">Xylophilus rhododendri</name>
    <dbReference type="NCBI Taxonomy" id="2697032"/>
    <lineage>
        <taxon>Bacteria</taxon>
        <taxon>Pseudomonadati</taxon>
        <taxon>Pseudomonadota</taxon>
        <taxon>Betaproteobacteria</taxon>
        <taxon>Burkholderiales</taxon>
        <taxon>Xylophilus</taxon>
    </lineage>
</organism>
<name>A0A857JEV7_9BURK</name>
<feature type="domain" description="EAL" evidence="1">
    <location>
        <begin position="1"/>
        <end position="229"/>
    </location>
</feature>
<dbReference type="InterPro" id="IPR035919">
    <property type="entry name" value="EAL_sf"/>
</dbReference>
<dbReference type="CDD" id="cd01948">
    <property type="entry name" value="EAL"/>
    <property type="match status" value="1"/>
</dbReference>
<dbReference type="SMART" id="SM00052">
    <property type="entry name" value="EAL"/>
    <property type="match status" value="1"/>
</dbReference>
<dbReference type="SUPFAM" id="SSF141868">
    <property type="entry name" value="EAL domain-like"/>
    <property type="match status" value="1"/>
</dbReference>
<accession>A0A857JEV7</accession>
<dbReference type="Gene3D" id="3.20.20.450">
    <property type="entry name" value="EAL domain"/>
    <property type="match status" value="1"/>
</dbReference>
<reference evidence="2 3" key="1">
    <citation type="submission" date="2020-01" db="EMBL/GenBank/DDBJ databases">
        <title>Genome sequencing of strain KACC 21265.</title>
        <authorList>
            <person name="Heo J."/>
            <person name="Kim S.-J."/>
            <person name="Kim J.-S."/>
            <person name="Hong S.-B."/>
            <person name="Kwon S.-W."/>
        </authorList>
    </citation>
    <scope>NUCLEOTIDE SEQUENCE [LARGE SCALE GENOMIC DNA]</scope>
    <source>
        <strain evidence="2 3">KACC 21265</strain>
    </source>
</reference>
<protein>
    <submittedName>
        <fullName evidence="2">EAL domain-containing protein</fullName>
    </submittedName>
</protein>
<dbReference type="PANTHER" id="PTHR33121:SF15">
    <property type="entry name" value="BLUE LIGHT- AND TEMPERATURE-REGULATED ANTIREPRESSOR BLUF"/>
    <property type="match status" value="1"/>
</dbReference>
<gene>
    <name evidence="2" type="ORF">GT347_09135</name>
</gene>
<dbReference type="PANTHER" id="PTHR33121">
    <property type="entry name" value="CYCLIC DI-GMP PHOSPHODIESTERASE PDEF"/>
    <property type="match status" value="1"/>
</dbReference>
<evidence type="ECO:0000313" key="3">
    <source>
        <dbReference type="Proteomes" id="UP000464787"/>
    </source>
</evidence>
<dbReference type="Proteomes" id="UP000464787">
    <property type="component" value="Chromosome"/>
</dbReference>
<dbReference type="InterPro" id="IPR050706">
    <property type="entry name" value="Cyclic-di-GMP_PDE-like"/>
</dbReference>
<dbReference type="GO" id="GO:0071111">
    <property type="term" value="F:cyclic-guanylate-specific phosphodiesterase activity"/>
    <property type="evidence" value="ECO:0007669"/>
    <property type="project" value="InterPro"/>
</dbReference>
<dbReference type="KEGG" id="xyk:GT347_09135"/>
<evidence type="ECO:0000259" key="1">
    <source>
        <dbReference type="PROSITE" id="PS50883"/>
    </source>
</evidence>
<dbReference type="Pfam" id="PF00563">
    <property type="entry name" value="EAL"/>
    <property type="match status" value="1"/>
</dbReference>
<dbReference type="EMBL" id="CP047650">
    <property type="protein sequence ID" value="QHJ01473.1"/>
    <property type="molecule type" value="Genomic_DNA"/>
</dbReference>
<dbReference type="InterPro" id="IPR001633">
    <property type="entry name" value="EAL_dom"/>
</dbReference>